<keyword evidence="3" id="KW-0234">DNA repair</keyword>
<keyword evidence="1" id="KW-0227">DNA damage</keyword>
<feature type="compositionally biased region" description="Basic and acidic residues" evidence="4">
    <location>
        <begin position="499"/>
        <end position="508"/>
    </location>
</feature>
<feature type="region of interest" description="Disordered" evidence="4">
    <location>
        <begin position="24"/>
        <end position="114"/>
    </location>
</feature>
<feature type="compositionally biased region" description="Low complexity" evidence="4">
    <location>
        <begin position="26"/>
        <end position="37"/>
    </location>
</feature>
<dbReference type="RefSeq" id="XP_005111670.1">
    <property type="nucleotide sequence ID" value="XM_005111613.3"/>
</dbReference>
<evidence type="ECO:0000256" key="4">
    <source>
        <dbReference type="SAM" id="MobiDB-lite"/>
    </source>
</evidence>
<evidence type="ECO:0000256" key="1">
    <source>
        <dbReference type="ARBA" id="ARBA00022763"/>
    </source>
</evidence>
<proteinExistence type="predicted"/>
<dbReference type="InterPro" id="IPR005122">
    <property type="entry name" value="Uracil-DNA_glycosylase-like"/>
</dbReference>
<dbReference type="SMART" id="SM00987">
    <property type="entry name" value="UreE_C"/>
    <property type="match status" value="1"/>
</dbReference>
<feature type="region of interest" description="Disordered" evidence="4">
    <location>
        <begin position="319"/>
        <end position="338"/>
    </location>
</feature>
<evidence type="ECO:0000256" key="2">
    <source>
        <dbReference type="ARBA" id="ARBA00022801"/>
    </source>
</evidence>
<dbReference type="Pfam" id="PF03167">
    <property type="entry name" value="UDG"/>
    <property type="match status" value="1"/>
</dbReference>
<gene>
    <name evidence="7 8" type="primary">LOC101858755</name>
</gene>
<dbReference type="RefSeq" id="XP_012945404.1">
    <property type="nucleotide sequence ID" value="XM_013089950.2"/>
</dbReference>
<evidence type="ECO:0000313" key="8">
    <source>
        <dbReference type="RefSeq" id="XP_012945404.1"/>
    </source>
</evidence>
<evidence type="ECO:0000313" key="7">
    <source>
        <dbReference type="RefSeq" id="XP_005111670.1"/>
    </source>
</evidence>
<evidence type="ECO:0000313" key="6">
    <source>
        <dbReference type="Proteomes" id="UP000694888"/>
    </source>
</evidence>
<organism evidence="6 8">
    <name type="scientific">Aplysia californica</name>
    <name type="common">California sea hare</name>
    <dbReference type="NCBI Taxonomy" id="6500"/>
    <lineage>
        <taxon>Eukaryota</taxon>
        <taxon>Metazoa</taxon>
        <taxon>Spiralia</taxon>
        <taxon>Lophotrochozoa</taxon>
        <taxon>Mollusca</taxon>
        <taxon>Gastropoda</taxon>
        <taxon>Heterobranchia</taxon>
        <taxon>Euthyneura</taxon>
        <taxon>Tectipleura</taxon>
        <taxon>Aplysiida</taxon>
        <taxon>Aplysioidea</taxon>
        <taxon>Aplysiidae</taxon>
        <taxon>Aplysia</taxon>
    </lineage>
</organism>
<dbReference type="Proteomes" id="UP000694888">
    <property type="component" value="Unplaced"/>
</dbReference>
<evidence type="ECO:0000256" key="3">
    <source>
        <dbReference type="ARBA" id="ARBA00023204"/>
    </source>
</evidence>
<dbReference type="SUPFAM" id="SSF52141">
    <property type="entry name" value="Uracil-DNA glycosylase-like"/>
    <property type="match status" value="1"/>
</dbReference>
<feature type="compositionally biased region" description="Basic and acidic residues" evidence="4">
    <location>
        <begin position="78"/>
        <end position="101"/>
    </location>
</feature>
<evidence type="ECO:0000259" key="5">
    <source>
        <dbReference type="SMART" id="SM00986"/>
    </source>
</evidence>
<dbReference type="GeneID" id="101858755"/>
<feature type="compositionally biased region" description="Low complexity" evidence="4">
    <location>
        <begin position="515"/>
        <end position="539"/>
    </location>
</feature>
<dbReference type="Gene3D" id="3.40.470.10">
    <property type="entry name" value="Uracil-DNA glycosylase-like domain"/>
    <property type="match status" value="1"/>
</dbReference>
<dbReference type="InterPro" id="IPR015637">
    <property type="entry name" value="MUG/TDG"/>
</dbReference>
<name>A0ABM1AD35_APLCA</name>
<dbReference type="CDD" id="cd10028">
    <property type="entry name" value="UDG-F2_TDG_MUG"/>
    <property type="match status" value="1"/>
</dbReference>
<accession>A0ABM1AD35</accession>
<sequence length="585" mass="63851">MMTAIKQEAVTEDYESQFYPQYEGHSTSLSTTSSFFSPELSASQVKVEAEEDDTSQSSSGVPPPPVKEPKKRGRPKKVRDDSGCSPDGEKKTPEKKMKQDTATDSLGVKKKRDRFNGMPEEEVLQRLLPDRLAHNLDIIIIGINPGLFAAYVGHHYAGPGNHFWKCLYLSGLIPEPMNAYDDFKLLDFGIGFTNICARTTRGSSDLKRVEIKEGAEILKRKILEYKPKIAVFNGKGIYEVFSGNKNFHIGKQPDKLERSDTVFYVMPSSSARCAQLPRALDKVPFYLGLKKLRDYLRGDLATLDESEVVFPTGALEQKPKAEVKDEGKELDEDEGSRSSLVCSKDLTLEQIQMQAEYQEALIASAEGMDFPEDVWSQGQSSFGRRKSGVKNGDIDYQLPGSFSPFDSAFQSSAVGQALSKSAQSAQSAKELGSAGSMGVTIKQEFPFNADEYESVAVKGPTAQKVNLDASIPDPYQCHISSSPQYISLGELPSRSKSAKKNDSNKEKSGGGGGRIAASSPSSNGQCSSSSSSSSSGKGSMFQHSHLSQQHSFTKILQSPFSHPDAGLLNLKQPKISDKGVRNLLA</sequence>
<dbReference type="PANTHER" id="PTHR12159:SF9">
    <property type="entry name" value="G_T MISMATCH-SPECIFIC THYMINE DNA GLYCOSYLASE"/>
    <property type="match status" value="1"/>
</dbReference>
<feature type="region of interest" description="Disordered" evidence="4">
    <location>
        <begin position="493"/>
        <end position="585"/>
    </location>
</feature>
<feature type="compositionally biased region" description="Basic and acidic residues" evidence="4">
    <location>
        <begin position="574"/>
        <end position="585"/>
    </location>
</feature>
<keyword evidence="6" id="KW-1185">Reference proteome</keyword>
<keyword evidence="2" id="KW-0378">Hydrolase</keyword>
<feature type="compositionally biased region" description="Polar residues" evidence="4">
    <location>
        <begin position="541"/>
        <end position="560"/>
    </location>
</feature>
<dbReference type="PANTHER" id="PTHR12159">
    <property type="entry name" value="G/T AND G/U MISMATCH-SPECIFIC DNA GLYCOSYLASE"/>
    <property type="match status" value="1"/>
</dbReference>
<reference evidence="7 8" key="1">
    <citation type="submission" date="2025-05" db="UniProtKB">
        <authorList>
            <consortium name="RefSeq"/>
        </authorList>
    </citation>
    <scope>IDENTIFICATION</scope>
</reference>
<dbReference type="SMART" id="SM00986">
    <property type="entry name" value="UDG"/>
    <property type="match status" value="1"/>
</dbReference>
<dbReference type="InterPro" id="IPR036895">
    <property type="entry name" value="Uracil-DNA_glycosylase-like_sf"/>
</dbReference>
<protein>
    <submittedName>
        <fullName evidence="7 8">Uncharacterized protein LOC101858755</fullName>
    </submittedName>
</protein>
<feature type="domain" description="Uracil-DNA glycosylase-like" evidence="5">
    <location>
        <begin position="129"/>
        <end position="287"/>
    </location>
</feature>